<dbReference type="InterPro" id="IPR000847">
    <property type="entry name" value="LysR_HTH_N"/>
</dbReference>
<accession>A0A2A2ABT1</accession>
<evidence type="ECO:0000259" key="1">
    <source>
        <dbReference type="Pfam" id="PF00126"/>
    </source>
</evidence>
<evidence type="ECO:0000313" key="2">
    <source>
        <dbReference type="EMBL" id="PAT35975.1"/>
    </source>
</evidence>
<dbReference type="InterPro" id="IPR036390">
    <property type="entry name" value="WH_DNA-bd_sf"/>
</dbReference>
<name>A0A2A2ABT1_9BURK</name>
<gene>
    <name evidence="2" type="ORF">CK620_01685</name>
</gene>
<dbReference type="PANTHER" id="PTHR30432">
    <property type="entry name" value="TRANSCRIPTIONAL REGULATOR MODE"/>
    <property type="match status" value="1"/>
</dbReference>
<dbReference type="InterPro" id="IPR051815">
    <property type="entry name" value="Molybdate_resp_trans_reg"/>
</dbReference>
<dbReference type="SUPFAM" id="SSF46785">
    <property type="entry name" value="Winged helix' DNA-binding domain"/>
    <property type="match status" value="1"/>
</dbReference>
<comment type="caution">
    <text evidence="2">The sequence shown here is derived from an EMBL/GenBank/DDBJ whole genome shotgun (WGS) entry which is preliminary data.</text>
</comment>
<dbReference type="Gene3D" id="1.10.10.10">
    <property type="entry name" value="Winged helix-like DNA-binding domain superfamily/Winged helix DNA-binding domain"/>
    <property type="match status" value="1"/>
</dbReference>
<dbReference type="InterPro" id="IPR036388">
    <property type="entry name" value="WH-like_DNA-bd_sf"/>
</dbReference>
<dbReference type="EMBL" id="NSJF01000001">
    <property type="protein sequence ID" value="PAT35975.1"/>
    <property type="molecule type" value="Genomic_DNA"/>
</dbReference>
<dbReference type="AlphaFoldDB" id="A0A2A2ABT1"/>
<protein>
    <submittedName>
        <fullName evidence="2">ModE family transcriptional regulator</fullName>
    </submittedName>
</protein>
<dbReference type="PANTHER" id="PTHR30432:SF1">
    <property type="entry name" value="DNA-BINDING TRANSCRIPTIONAL DUAL REGULATOR MODE"/>
    <property type="match status" value="1"/>
</dbReference>
<feature type="domain" description="HTH lysR-type" evidence="1">
    <location>
        <begin position="24"/>
        <end position="84"/>
    </location>
</feature>
<evidence type="ECO:0000313" key="3">
    <source>
        <dbReference type="Proteomes" id="UP000217999"/>
    </source>
</evidence>
<dbReference type="RefSeq" id="WP_095548828.1">
    <property type="nucleotide sequence ID" value="NZ_NSJF01000001.1"/>
</dbReference>
<proteinExistence type="predicted"/>
<sequence>MQSQIKFRLRIYRDEVIAVGPGKVQLLEAIGEAGSISAAARRLGMSYRRAWLLVEELNGALREPAVRTSTGGAHGGGATLTPLGLQLVAHYRAAEAKARRAADAELKGLLEMLAP</sequence>
<dbReference type="Pfam" id="PF00126">
    <property type="entry name" value="HTH_1"/>
    <property type="match status" value="1"/>
</dbReference>
<organism evidence="2 3">
    <name type="scientific">Vandammella animalimorsus</name>
    <dbReference type="NCBI Taxonomy" id="2029117"/>
    <lineage>
        <taxon>Bacteria</taxon>
        <taxon>Pseudomonadati</taxon>
        <taxon>Pseudomonadota</taxon>
        <taxon>Betaproteobacteria</taxon>
        <taxon>Burkholderiales</taxon>
        <taxon>Comamonadaceae</taxon>
        <taxon>Vandammella</taxon>
    </lineage>
</organism>
<reference evidence="2 3" key="1">
    <citation type="submission" date="2017-08" db="EMBL/GenBank/DDBJ databases">
        <title>WGS of Clinical strains of the CDC Group NO-1 linked to zoonotic infections in humans.</title>
        <authorList>
            <person name="Bernier A.-M."/>
            <person name="Bernard K."/>
        </authorList>
    </citation>
    <scope>NUCLEOTIDE SEQUENCE [LARGE SCALE GENOMIC DNA]</scope>
    <source>
        <strain evidence="2 3">NML03-0146</strain>
    </source>
</reference>
<dbReference type="Proteomes" id="UP000217999">
    <property type="component" value="Unassembled WGS sequence"/>
</dbReference>
<dbReference type="GO" id="GO:0003700">
    <property type="term" value="F:DNA-binding transcription factor activity"/>
    <property type="evidence" value="ECO:0007669"/>
    <property type="project" value="InterPro"/>
</dbReference>